<dbReference type="RefSeq" id="WP_112147061.1">
    <property type="nucleotide sequence ID" value="NZ_PGTO01000023.1"/>
</dbReference>
<organism evidence="2 3">
    <name type="scientific">Paramagnetospirillum kuznetsovii</name>
    <dbReference type="NCBI Taxonomy" id="2053833"/>
    <lineage>
        <taxon>Bacteria</taxon>
        <taxon>Pseudomonadati</taxon>
        <taxon>Pseudomonadota</taxon>
        <taxon>Alphaproteobacteria</taxon>
        <taxon>Rhodospirillales</taxon>
        <taxon>Magnetospirillaceae</taxon>
        <taxon>Paramagnetospirillum</taxon>
    </lineage>
</organism>
<gene>
    <name evidence="2" type="ORF">CU669_18400</name>
</gene>
<evidence type="ECO:0000313" key="2">
    <source>
        <dbReference type="EMBL" id="RAU20425.1"/>
    </source>
</evidence>
<dbReference type="EMBL" id="PGTO01000023">
    <property type="protein sequence ID" value="RAU20425.1"/>
    <property type="molecule type" value="Genomic_DNA"/>
</dbReference>
<sequence length="162" mass="17533">MSDESKKVLTPLTIQGDSELESELRKLGIPEAELPKVFAVIQTRISQHNYHLPDGSWIHPDAVQGIDALCPGFAKRYSDLLLERGRVALAHAEHEIAWEKNEQASQSALLKKGMQFGFVVSLVLIMGAIYCATIGATLIGSILVGAAALGMVGKFIDGAHRK</sequence>
<feature type="transmembrane region" description="Helical" evidence="1">
    <location>
        <begin position="113"/>
        <end position="130"/>
    </location>
</feature>
<evidence type="ECO:0000256" key="1">
    <source>
        <dbReference type="SAM" id="Phobius"/>
    </source>
</evidence>
<dbReference type="OrthoDB" id="9889066at2"/>
<evidence type="ECO:0008006" key="4">
    <source>
        <dbReference type="Google" id="ProtNLM"/>
    </source>
</evidence>
<evidence type="ECO:0000313" key="3">
    <source>
        <dbReference type="Proteomes" id="UP000251075"/>
    </source>
</evidence>
<name>A0A364NU42_9PROT</name>
<keyword evidence="1" id="KW-0812">Transmembrane</keyword>
<keyword evidence="3" id="KW-1185">Reference proteome</keyword>
<comment type="caution">
    <text evidence="2">The sequence shown here is derived from an EMBL/GenBank/DDBJ whole genome shotgun (WGS) entry which is preliminary data.</text>
</comment>
<reference evidence="2 3" key="1">
    <citation type="submission" date="2017-11" db="EMBL/GenBank/DDBJ databases">
        <title>Draft genome sequence of magnetotactic bacterium Magnetospirillum kuznetsovii LBB-42.</title>
        <authorList>
            <person name="Grouzdev D.S."/>
            <person name="Rysina M.S."/>
            <person name="Baslerov R.V."/>
            <person name="Koziaeva V."/>
        </authorList>
    </citation>
    <scope>NUCLEOTIDE SEQUENCE [LARGE SCALE GENOMIC DNA]</scope>
    <source>
        <strain evidence="2 3">LBB-42</strain>
    </source>
</reference>
<keyword evidence="1" id="KW-0472">Membrane</keyword>
<protein>
    <recommendedName>
        <fullName evidence="4">DUF2335 domain-containing protein</fullName>
    </recommendedName>
</protein>
<accession>A0A364NU42</accession>
<dbReference type="AlphaFoldDB" id="A0A364NU42"/>
<proteinExistence type="predicted"/>
<dbReference type="Proteomes" id="UP000251075">
    <property type="component" value="Unassembled WGS sequence"/>
</dbReference>
<keyword evidence="1" id="KW-1133">Transmembrane helix</keyword>